<keyword evidence="3" id="KW-1185">Reference proteome</keyword>
<protein>
    <recommendedName>
        <fullName evidence="1">AMP-dependent synthetase/ligase domain-containing protein</fullName>
    </recommendedName>
</protein>
<evidence type="ECO:0000313" key="2">
    <source>
        <dbReference type="EMBL" id="BAK33883.1"/>
    </source>
</evidence>
<dbReference type="STRING" id="1032480.MLP_08690"/>
<sequence>MDLMDSRIHAFATSGTTGTPVVWHRTADQIGAEAALLAALCGASEAGVDGVVSFAPPRHLYGHLMGIAMPTTLNVPCRLVSLTAPLRWAFDALHRPLVAALPAAIATLQHNLGVLRGLDELVLVHGSAVLPPAARTLLDDLGGRARLVDLFGSTETGLVGYRRSEDAPWTPAPDVTLTAEPGSGRLIVHSPRIAARPGGPDRTSAVLEDVVSFAPDGTFRWLGRSSRLLKVNGRRLYLDQVEAALRCQVPGAIARCQPAADPRRGEWFDVHVSAAGPADLADIERACRTLPAWQRPRTVRAA</sequence>
<dbReference type="Gene3D" id="3.40.50.12780">
    <property type="entry name" value="N-terminal domain of ligase-like"/>
    <property type="match status" value="1"/>
</dbReference>
<dbReference type="AlphaFoldDB" id="F5XM04"/>
<dbReference type="Pfam" id="PF00501">
    <property type="entry name" value="AMP-binding"/>
    <property type="match status" value="1"/>
</dbReference>
<evidence type="ECO:0000313" key="3">
    <source>
        <dbReference type="Proteomes" id="UP000007947"/>
    </source>
</evidence>
<dbReference type="KEGG" id="mph:MLP_08690"/>
<dbReference type="InterPro" id="IPR042099">
    <property type="entry name" value="ANL_N_sf"/>
</dbReference>
<dbReference type="InterPro" id="IPR000873">
    <property type="entry name" value="AMP-dep_synth/lig_dom"/>
</dbReference>
<dbReference type="Proteomes" id="UP000007947">
    <property type="component" value="Chromosome"/>
</dbReference>
<dbReference type="EMBL" id="AP012204">
    <property type="protein sequence ID" value="BAK33883.1"/>
    <property type="molecule type" value="Genomic_DNA"/>
</dbReference>
<feature type="domain" description="AMP-dependent synthetase/ligase" evidence="1">
    <location>
        <begin position="13"/>
        <end position="173"/>
    </location>
</feature>
<name>F5XM04_MICPN</name>
<proteinExistence type="predicted"/>
<gene>
    <name evidence="2" type="ordered locus">MLP_08690</name>
</gene>
<dbReference type="HOGENOM" id="CLU_821134_0_0_11"/>
<dbReference type="SUPFAM" id="SSF56801">
    <property type="entry name" value="Acetyl-CoA synthetase-like"/>
    <property type="match status" value="1"/>
</dbReference>
<organism evidence="2 3">
    <name type="scientific">Microlunatus phosphovorus (strain ATCC 700054 / DSM 10555 / JCM 9379 / NBRC 101784 / NCIMB 13414 / VKM Ac-1990 / NM-1)</name>
    <dbReference type="NCBI Taxonomy" id="1032480"/>
    <lineage>
        <taxon>Bacteria</taxon>
        <taxon>Bacillati</taxon>
        <taxon>Actinomycetota</taxon>
        <taxon>Actinomycetes</taxon>
        <taxon>Propionibacteriales</taxon>
        <taxon>Propionibacteriaceae</taxon>
        <taxon>Microlunatus</taxon>
    </lineage>
</organism>
<evidence type="ECO:0000259" key="1">
    <source>
        <dbReference type="Pfam" id="PF00501"/>
    </source>
</evidence>
<dbReference type="OrthoDB" id="9787658at2"/>
<reference evidence="2 3" key="1">
    <citation type="submission" date="2011-05" db="EMBL/GenBank/DDBJ databases">
        <title>Whole genome sequence of Microlunatus phosphovorus NM-1.</title>
        <authorList>
            <person name="Hosoyama A."/>
            <person name="Sasaki K."/>
            <person name="Harada T."/>
            <person name="Igarashi R."/>
            <person name="Kawakoshi A."/>
            <person name="Sasagawa M."/>
            <person name="Fukada J."/>
            <person name="Nakamura S."/>
            <person name="Katano Y."/>
            <person name="Hanada S."/>
            <person name="Kamagata Y."/>
            <person name="Nakamura N."/>
            <person name="Yamazaki S."/>
            <person name="Fujita N."/>
        </authorList>
    </citation>
    <scope>NUCLEOTIDE SEQUENCE [LARGE SCALE GENOMIC DNA]</scope>
    <source>
        <strain evidence="3">ATCC 700054 / DSM 10555 / JCM 9379 / NBRC 101784 / NCIMB 13414 / VKM Ac-1990 / NM-1</strain>
    </source>
</reference>
<dbReference type="eggNOG" id="COG0318">
    <property type="taxonomic scope" value="Bacteria"/>
</dbReference>
<accession>F5XM04</accession>